<dbReference type="Proteomes" id="UP000535890">
    <property type="component" value="Unassembled WGS sequence"/>
</dbReference>
<dbReference type="EMBL" id="JACCBN010000001">
    <property type="protein sequence ID" value="NYD39154.1"/>
    <property type="molecule type" value="Genomic_DNA"/>
</dbReference>
<comment type="similarity">
    <text evidence="2">Belongs to the EspG family.</text>
</comment>
<proteinExistence type="inferred from homology"/>
<dbReference type="Pfam" id="PF14011">
    <property type="entry name" value="ESX-1_EspG"/>
    <property type="match status" value="1"/>
</dbReference>
<evidence type="ECO:0000256" key="4">
    <source>
        <dbReference type="ARBA" id="ARBA00023186"/>
    </source>
</evidence>
<evidence type="ECO:0000256" key="3">
    <source>
        <dbReference type="ARBA" id="ARBA00022490"/>
    </source>
</evidence>
<keyword evidence="4" id="KW-0143">Chaperone</keyword>
<evidence type="ECO:0000313" key="6">
    <source>
        <dbReference type="Proteomes" id="UP000535890"/>
    </source>
</evidence>
<protein>
    <recommendedName>
        <fullName evidence="7">ESAT-6 protein secretion system EspG family protein</fullName>
    </recommendedName>
</protein>
<reference evidence="5 6" key="1">
    <citation type="submission" date="2020-07" db="EMBL/GenBank/DDBJ databases">
        <title>Sequencing the genomes of 1000 actinobacteria strains.</title>
        <authorList>
            <person name="Klenk H.-P."/>
        </authorList>
    </citation>
    <scope>NUCLEOTIDE SEQUENCE [LARGE SCALE GENOMIC DNA]</scope>
    <source>
        <strain evidence="5 6">DSM 45772</strain>
    </source>
</reference>
<dbReference type="RefSeq" id="WP_179796509.1">
    <property type="nucleotide sequence ID" value="NZ_BAABHP010000022.1"/>
</dbReference>
<gene>
    <name evidence="5" type="ORF">BJ983_005256</name>
</gene>
<dbReference type="AlphaFoldDB" id="A0A7Y9E0T3"/>
<accession>A0A7Y9E0T3</accession>
<comment type="caution">
    <text evidence="5">The sequence shown here is derived from an EMBL/GenBank/DDBJ whole genome shotgun (WGS) entry which is preliminary data.</text>
</comment>
<evidence type="ECO:0000313" key="5">
    <source>
        <dbReference type="EMBL" id="NYD39154.1"/>
    </source>
</evidence>
<name>A0A7Y9E0T3_9PSEU</name>
<keyword evidence="6" id="KW-1185">Reference proteome</keyword>
<organism evidence="5 6">
    <name type="scientific">Actinomycetospora corticicola</name>
    <dbReference type="NCBI Taxonomy" id="663602"/>
    <lineage>
        <taxon>Bacteria</taxon>
        <taxon>Bacillati</taxon>
        <taxon>Actinomycetota</taxon>
        <taxon>Actinomycetes</taxon>
        <taxon>Pseudonocardiales</taxon>
        <taxon>Pseudonocardiaceae</taxon>
        <taxon>Actinomycetospora</taxon>
    </lineage>
</organism>
<evidence type="ECO:0000256" key="2">
    <source>
        <dbReference type="ARBA" id="ARBA00006411"/>
    </source>
</evidence>
<dbReference type="InterPro" id="IPR025734">
    <property type="entry name" value="EspG"/>
</dbReference>
<keyword evidence="3" id="KW-0963">Cytoplasm</keyword>
<evidence type="ECO:0000256" key="1">
    <source>
        <dbReference type="ARBA" id="ARBA00004496"/>
    </source>
</evidence>
<evidence type="ECO:0008006" key="7">
    <source>
        <dbReference type="Google" id="ProtNLM"/>
    </source>
</evidence>
<sequence>MIPARRLHLERDAVVATWRHLRLGDRPPLLDVPDHGATLSARDAADHAALCGLRGRGLAVTGPAGAPVPTGDLADALRVVDRPEVDVDLRCWDPDARGWFAAVSGELTVVVEPQPDHAWTVDLVSRPPGTDAADLVVALARVVLARAPEERPSGTAMTVPADALFAGAPTHRLPPAVGTRIAALRAEPPRRRMQLGARVARRRIGPLTVVDGVEGRALVELDGDAVRVRPADRLAVARELARRV</sequence>
<comment type="subcellular location">
    <subcellularLocation>
        <location evidence="1">Cytoplasm</location>
    </subcellularLocation>
</comment>